<keyword evidence="4" id="KW-1185">Reference proteome</keyword>
<gene>
    <name evidence="3" type="ORF">PAC_04649</name>
</gene>
<feature type="transmembrane region" description="Helical" evidence="2">
    <location>
        <begin position="44"/>
        <end position="65"/>
    </location>
</feature>
<name>A0A1L7WPR3_9HELO</name>
<keyword evidence="2" id="KW-0812">Transmembrane</keyword>
<feature type="compositionally biased region" description="Polar residues" evidence="1">
    <location>
        <begin position="223"/>
        <end position="262"/>
    </location>
</feature>
<protein>
    <submittedName>
        <fullName evidence="3">Uncharacterized protein</fullName>
    </submittedName>
</protein>
<dbReference type="OrthoDB" id="5431149at2759"/>
<dbReference type="AlphaFoldDB" id="A0A1L7WPR3"/>
<accession>A0A1L7WPR3</accession>
<sequence length="488" mass="52771">MGISRVLPLTLGALAVSSEVAMLTFDIIFAVTLSRSSSPANTRAVAIVASVLSSITVALLSLLVGRQIRYRNGAHIQDFGHGRQHTYLLAGFGGVFGIFSAVASALLLGMMRTRIADLPKTTIHSSTENLVTGAFIVWAVSLLSQAVFIICMVIIQRRDFQQQIQPYCADTEEPEQFPQMLEARPRASSVQRSSHRATPSVDSKSPPPSSGRPSSGRSRAGSDTMSSFRSSISQVVRPITSKTKLIQNNHRSPYRPQSTRSIDSSHRDTSISVEDGFDSWDTSAVDPQSREAVASASPTPPRFLETIPASPTGSRSPSPGFPLDLEPPKQRKRSRSYSPANSYRDLPRTARSATSPTESVNAEAHIHPLFRTDSPTPPPAATPGTIVTAAPGAGQVISDRHSIRSIHRMRSGSLPSSPIAHTPSLDSIRRAMEREELDRLEEAGTERSLTPPIPDFILNGGPRNSMQGYNARKKPQTGLGKLGEVRDE</sequence>
<feature type="transmembrane region" description="Helical" evidence="2">
    <location>
        <begin position="86"/>
        <end position="110"/>
    </location>
</feature>
<feature type="transmembrane region" description="Helical" evidence="2">
    <location>
        <begin position="130"/>
        <end position="155"/>
    </location>
</feature>
<evidence type="ECO:0000313" key="4">
    <source>
        <dbReference type="Proteomes" id="UP000184330"/>
    </source>
</evidence>
<dbReference type="STRING" id="576137.A0A1L7WPR3"/>
<evidence type="ECO:0000256" key="2">
    <source>
        <dbReference type="SAM" id="Phobius"/>
    </source>
</evidence>
<feature type="compositionally biased region" description="Low complexity" evidence="1">
    <location>
        <begin position="211"/>
        <end position="222"/>
    </location>
</feature>
<keyword evidence="2" id="KW-1133">Transmembrane helix</keyword>
<feature type="compositionally biased region" description="Polar residues" evidence="1">
    <location>
        <begin position="351"/>
        <end position="360"/>
    </location>
</feature>
<proteinExistence type="predicted"/>
<organism evidence="3 4">
    <name type="scientific">Phialocephala subalpina</name>
    <dbReference type="NCBI Taxonomy" id="576137"/>
    <lineage>
        <taxon>Eukaryota</taxon>
        <taxon>Fungi</taxon>
        <taxon>Dikarya</taxon>
        <taxon>Ascomycota</taxon>
        <taxon>Pezizomycotina</taxon>
        <taxon>Leotiomycetes</taxon>
        <taxon>Helotiales</taxon>
        <taxon>Mollisiaceae</taxon>
        <taxon>Phialocephala</taxon>
        <taxon>Phialocephala fortinii species complex</taxon>
    </lineage>
</organism>
<reference evidence="3 4" key="1">
    <citation type="submission" date="2016-03" db="EMBL/GenBank/DDBJ databases">
        <authorList>
            <person name="Ploux O."/>
        </authorList>
    </citation>
    <scope>NUCLEOTIDE SEQUENCE [LARGE SCALE GENOMIC DNA]</scope>
    <source>
        <strain evidence="3 4">UAMH 11012</strain>
    </source>
</reference>
<dbReference type="EMBL" id="FJOG01000005">
    <property type="protein sequence ID" value="CZR54765.1"/>
    <property type="molecule type" value="Genomic_DNA"/>
</dbReference>
<evidence type="ECO:0000313" key="3">
    <source>
        <dbReference type="EMBL" id="CZR54765.1"/>
    </source>
</evidence>
<keyword evidence="2" id="KW-0472">Membrane</keyword>
<feature type="region of interest" description="Disordered" evidence="1">
    <location>
        <begin position="439"/>
        <end position="488"/>
    </location>
</feature>
<feature type="region of interest" description="Disordered" evidence="1">
    <location>
        <begin position="181"/>
        <end position="362"/>
    </location>
</feature>
<dbReference type="Proteomes" id="UP000184330">
    <property type="component" value="Unassembled WGS sequence"/>
</dbReference>
<evidence type="ECO:0000256" key="1">
    <source>
        <dbReference type="SAM" id="MobiDB-lite"/>
    </source>
</evidence>